<feature type="compositionally biased region" description="Basic and acidic residues" evidence="13">
    <location>
        <begin position="1570"/>
        <end position="1581"/>
    </location>
</feature>
<keyword evidence="16" id="KW-1185">Reference proteome</keyword>
<feature type="region of interest" description="Disordered" evidence="13">
    <location>
        <begin position="1305"/>
        <end position="1596"/>
    </location>
</feature>
<evidence type="ECO:0000256" key="6">
    <source>
        <dbReference type="ARBA" id="ARBA00022741"/>
    </source>
</evidence>
<dbReference type="Gene3D" id="3.40.850.10">
    <property type="entry name" value="Kinesin motor domain"/>
    <property type="match status" value="1"/>
</dbReference>
<dbReference type="PROSITE" id="PS50067">
    <property type="entry name" value="KINESIN_MOTOR_2"/>
    <property type="match status" value="1"/>
</dbReference>
<evidence type="ECO:0000313" key="16">
    <source>
        <dbReference type="Proteomes" id="UP000789375"/>
    </source>
</evidence>
<feature type="coiled-coil region" evidence="12">
    <location>
        <begin position="1025"/>
        <end position="1052"/>
    </location>
</feature>
<comment type="caution">
    <text evidence="11">Lacks conserved residue(s) required for the propagation of feature annotation.</text>
</comment>
<dbReference type="GO" id="GO:0005875">
    <property type="term" value="C:microtubule associated complex"/>
    <property type="evidence" value="ECO:0007669"/>
    <property type="project" value="TreeGrafter"/>
</dbReference>
<keyword evidence="6" id="KW-0547">Nucleotide-binding</keyword>
<keyword evidence="7" id="KW-0067">ATP-binding</keyword>
<keyword evidence="10" id="KW-0206">Cytoskeleton</keyword>
<dbReference type="PANTHER" id="PTHR47969:SF15">
    <property type="entry name" value="CHROMOSOME-ASSOCIATED KINESIN KIF4A-RELATED"/>
    <property type="match status" value="1"/>
</dbReference>
<evidence type="ECO:0000256" key="12">
    <source>
        <dbReference type="SAM" id="Coils"/>
    </source>
</evidence>
<evidence type="ECO:0000256" key="8">
    <source>
        <dbReference type="ARBA" id="ARBA00023054"/>
    </source>
</evidence>
<evidence type="ECO:0000256" key="10">
    <source>
        <dbReference type="ARBA" id="ARBA00023212"/>
    </source>
</evidence>
<evidence type="ECO:0000256" key="13">
    <source>
        <dbReference type="SAM" id="MobiDB-lite"/>
    </source>
</evidence>
<accession>A0A9N8UXP9</accession>
<dbReference type="PROSITE" id="PS00411">
    <property type="entry name" value="KINESIN_MOTOR_1"/>
    <property type="match status" value="1"/>
</dbReference>
<evidence type="ECO:0000313" key="15">
    <source>
        <dbReference type="EMBL" id="CAG8435583.1"/>
    </source>
</evidence>
<evidence type="ECO:0000256" key="11">
    <source>
        <dbReference type="PROSITE-ProRule" id="PRU00283"/>
    </source>
</evidence>
<evidence type="ECO:0000256" key="9">
    <source>
        <dbReference type="ARBA" id="ARBA00023175"/>
    </source>
</evidence>
<keyword evidence="8 12" id="KW-0175">Coiled coil</keyword>
<feature type="region of interest" description="Disordered" evidence="13">
    <location>
        <begin position="226"/>
        <end position="249"/>
    </location>
</feature>
<keyword evidence="4" id="KW-0493">Microtubule</keyword>
<feature type="compositionally biased region" description="Polar residues" evidence="13">
    <location>
        <begin position="1552"/>
        <end position="1566"/>
    </location>
</feature>
<dbReference type="PRINTS" id="PR00380">
    <property type="entry name" value="KINESINHEAVY"/>
</dbReference>
<comment type="caution">
    <text evidence="15">The sequence shown here is derived from an EMBL/GenBank/DDBJ whole genome shotgun (WGS) entry which is preliminary data.</text>
</comment>
<feature type="compositionally biased region" description="Polar residues" evidence="13">
    <location>
        <begin position="1438"/>
        <end position="1462"/>
    </location>
</feature>
<feature type="compositionally biased region" description="Basic and acidic residues" evidence="13">
    <location>
        <begin position="1102"/>
        <end position="1129"/>
    </location>
</feature>
<dbReference type="InterPro" id="IPR027640">
    <property type="entry name" value="Kinesin-like_fam"/>
</dbReference>
<keyword evidence="2" id="KW-0963">Cytoplasm</keyword>
<dbReference type="Pfam" id="PF00225">
    <property type="entry name" value="Kinesin"/>
    <property type="match status" value="1"/>
</dbReference>
<feature type="region of interest" description="Disordered" evidence="13">
    <location>
        <begin position="487"/>
        <end position="557"/>
    </location>
</feature>
<dbReference type="InterPro" id="IPR019821">
    <property type="entry name" value="Kinesin_motor_CS"/>
</dbReference>
<sequence length="1615" mass="180717">MASTSVRVALRVRPLNSKETLQNCSECLTIIPDAPQILIGTDRSFTFDYVFPSDTEQEDVFQDCARPLLDKLVEGQTGSGKTYSMGTALDGSDIPPEHQGIVPRAIYRLFDDLNERKANNPSYEFEVLVSFLELYNEDLIDLLNPQNRENHKKGKSDLMIREDANGQIYWAGVKEVSVSSPEELLGQLQKGSLCRTVASTDMNMVSSRSHAIFSVILKQTKIENLEENKENDAPPAETSSASKRKSKQKSLTSKVISKFHFVDLAGSERLKRTNAIGDRAKEGIAINGGLLALGNVISALGDESRKVTHIPYRDSKLTRLLQDSLGGNSQTLMLACVSPADSNFMETLNTLKYANRARNIKNKVSVNESFGGNSVEINQLRGQISRLKMEIQTLISGGCNEETAHKYEVEINNLKGELGMAKMKLQSTEQELLMVKTERNTLLMDKSFNGQDLSDADREHKMKTHHIVQSYETEILDLKNQIADLQAAQSTTHNPRKSSLAKSSGRDKSHQKKGKKKKRRSSSRKSKPRADSHFPVSDGTSAVPIDGPSSSFQLQPIKPLNLEDAKNLFSHYEDDILEEDEENVDEYDETARPDGENWDGEGQFKFTRKLRRRSKTREKLEKAKEQIKQGLLFIKNGGSLHDDPLLSQLVKMPSSTKSESYIDQMMPNNAKEKRRSSSVSFSEIQTIEVPAWQENTTPPTATATRRTSNSSRSVSFSDQPISPGSTKSSQNSTGCSSQQQNAIALTRMLHQIQADIAVKEQLVTQLERAEQEFTYMRAQYEQRLANMQENLINLQRERDVAVKRAQNAGSGVSTRDKGSILAELKARYEHKMKRLIQEIGELRRKYNEATQSNNTSKNQNETMLKSMRAQIEQLKAEKMRMMKRMKDEAERVREMTERNQREIQTLRRKEKAAQEQKKRLERTSEMQKIMLEKRQKEMLQTAGKLKSVTTLLKRTSTPKAISKVFRNHRRNQVAAENDDGKESRRTSDDINAIHDEVFGSGYDKKRLLDEAIFKYISGRQTLAMMDELIVKREKLQEEKKELLEERERIIISECGNELDGDAQALDDKIEMIDSEMTYINARIRGLQSEAARGVAAEQEANANHKADGETSKDAAEKPRKNSKIGKTEKKLSFSLPENATPETSYDTAVNILRSLDSYETQAVLESFFKDIVDLRTGDWSRQMTLAQQDKQINDLRKTLLAMRRAAVLTTVEYEKKNKGLEEALRRGERAPSPITSEKKELQMDDIENDASNTISLFDRIYDQALAQVEAAVSRRNSLVGTPGSRRNSYLFESDDAAFFSSPVNASPLSGSPMNSGNRTSFSRPPIPSGWLNLQPREKGVVESNEAPNVSSSATKRKDSSESNGSNSGSSNNVKRRSSNGRRLKRPTNSSSHSSSNPSTPKDENVPSNVTTTVSMDVGSSHEHPRVPLPLERTRSGGLASNSRRGSLQSSILHSRQNSSTSMGFYAESGNDGPRDSGYFSSADKRRSHSSMARRGSKDITAAYHMRQSSNGHDSDAESVTSMTSEQRASLAHHTHTRSETPTGDNVFDRLSKSQTHSSSAKNSPTKPTKKVKEEYHGERRGSVPKGHSKQGGVKDALAALEGRRSAYAETVKTQA</sequence>
<dbReference type="GO" id="GO:0007052">
    <property type="term" value="P:mitotic spindle organization"/>
    <property type="evidence" value="ECO:0007669"/>
    <property type="project" value="TreeGrafter"/>
</dbReference>
<dbReference type="InterPro" id="IPR036961">
    <property type="entry name" value="Kinesin_motor_dom_sf"/>
</dbReference>
<feature type="compositionally biased region" description="Basic residues" evidence="13">
    <location>
        <begin position="509"/>
        <end position="527"/>
    </location>
</feature>
<evidence type="ECO:0000256" key="1">
    <source>
        <dbReference type="ARBA" id="ARBA00004245"/>
    </source>
</evidence>
<evidence type="ECO:0000256" key="4">
    <source>
        <dbReference type="ARBA" id="ARBA00022701"/>
    </source>
</evidence>
<evidence type="ECO:0000256" key="3">
    <source>
        <dbReference type="ARBA" id="ARBA00022574"/>
    </source>
</evidence>
<protein>
    <submittedName>
        <fullName evidence="15">7946_t:CDS:1</fullName>
    </submittedName>
</protein>
<comment type="similarity">
    <text evidence="11">Belongs to the TRAFAC class myosin-kinesin ATPase superfamily. Kinesin family.</text>
</comment>
<feature type="coiled-coil region" evidence="12">
    <location>
        <begin position="1185"/>
        <end position="1230"/>
    </location>
</feature>
<feature type="region of interest" description="Disordered" evidence="13">
    <location>
        <begin position="1094"/>
        <end position="1129"/>
    </location>
</feature>
<dbReference type="PANTHER" id="PTHR47969">
    <property type="entry name" value="CHROMOSOME-ASSOCIATED KINESIN KIF4A-RELATED"/>
    <property type="match status" value="1"/>
</dbReference>
<dbReference type="SMART" id="SM00129">
    <property type="entry name" value="KISc"/>
    <property type="match status" value="1"/>
</dbReference>
<dbReference type="Proteomes" id="UP000789375">
    <property type="component" value="Unassembled WGS sequence"/>
</dbReference>
<dbReference type="GO" id="GO:0051231">
    <property type="term" value="P:spindle elongation"/>
    <property type="evidence" value="ECO:0007669"/>
    <property type="project" value="TreeGrafter"/>
</dbReference>
<feature type="compositionally biased region" description="Low complexity" evidence="13">
    <location>
        <begin position="1361"/>
        <end position="1372"/>
    </location>
</feature>
<feature type="compositionally biased region" description="Polar residues" evidence="13">
    <location>
        <begin position="1305"/>
        <end position="1322"/>
    </location>
</feature>
<feature type="compositionally biased region" description="Basic residues" evidence="13">
    <location>
        <begin position="1373"/>
        <end position="1385"/>
    </location>
</feature>
<dbReference type="CDD" id="cd01372">
    <property type="entry name" value="KISc_KIF4"/>
    <property type="match status" value="1"/>
</dbReference>
<dbReference type="FunFam" id="3.40.850.10:FF:000011">
    <property type="entry name" value="Kinesin family member 21A"/>
    <property type="match status" value="1"/>
</dbReference>
<dbReference type="EMBL" id="CAJVPP010000025">
    <property type="protein sequence ID" value="CAG8435583.1"/>
    <property type="molecule type" value="Genomic_DNA"/>
</dbReference>
<organism evidence="15 16">
    <name type="scientific">Funneliformis mosseae</name>
    <name type="common">Endomycorrhizal fungus</name>
    <name type="synonym">Glomus mosseae</name>
    <dbReference type="NCBI Taxonomy" id="27381"/>
    <lineage>
        <taxon>Eukaryota</taxon>
        <taxon>Fungi</taxon>
        <taxon>Fungi incertae sedis</taxon>
        <taxon>Mucoromycota</taxon>
        <taxon>Glomeromycotina</taxon>
        <taxon>Glomeromycetes</taxon>
        <taxon>Glomerales</taxon>
        <taxon>Glomeraceae</taxon>
        <taxon>Funneliformis</taxon>
    </lineage>
</organism>
<comment type="subcellular location">
    <subcellularLocation>
        <location evidence="1">Cytoplasm</location>
        <location evidence="1">Cytoskeleton</location>
    </subcellularLocation>
</comment>
<feature type="compositionally biased region" description="Low complexity" evidence="13">
    <location>
        <begin position="695"/>
        <end position="713"/>
    </location>
</feature>
<keyword evidence="5" id="KW-0677">Repeat</keyword>
<feature type="compositionally biased region" description="Low complexity" evidence="13">
    <location>
        <begin position="1386"/>
        <end position="1399"/>
    </location>
</feature>
<dbReference type="GO" id="GO:0008017">
    <property type="term" value="F:microtubule binding"/>
    <property type="evidence" value="ECO:0007669"/>
    <property type="project" value="InterPro"/>
</dbReference>
<proteinExistence type="inferred from homology"/>
<dbReference type="InterPro" id="IPR027417">
    <property type="entry name" value="P-loop_NTPase"/>
</dbReference>
<feature type="region of interest" description="Disordered" evidence="13">
    <location>
        <begin position="902"/>
        <end position="921"/>
    </location>
</feature>
<gene>
    <name evidence="15" type="ORF">FMOSSE_LOCUS274</name>
</gene>
<dbReference type="InterPro" id="IPR001752">
    <property type="entry name" value="Kinesin_motor_dom"/>
</dbReference>
<name>A0A9N8UXP9_FUNMO</name>
<dbReference type="GO" id="GO:0007018">
    <property type="term" value="P:microtubule-based movement"/>
    <property type="evidence" value="ECO:0007669"/>
    <property type="project" value="InterPro"/>
</dbReference>
<dbReference type="GO" id="GO:0003777">
    <property type="term" value="F:microtubule motor activity"/>
    <property type="evidence" value="ECO:0007669"/>
    <property type="project" value="InterPro"/>
</dbReference>
<feature type="compositionally biased region" description="Polar residues" evidence="13">
    <location>
        <begin position="1506"/>
        <end position="1527"/>
    </location>
</feature>
<feature type="domain" description="Kinesin motor" evidence="14">
    <location>
        <begin position="5"/>
        <end position="360"/>
    </location>
</feature>
<dbReference type="GO" id="GO:0005874">
    <property type="term" value="C:microtubule"/>
    <property type="evidence" value="ECO:0007669"/>
    <property type="project" value="UniProtKB-KW"/>
</dbReference>
<evidence type="ECO:0000256" key="2">
    <source>
        <dbReference type="ARBA" id="ARBA00022490"/>
    </source>
</evidence>
<evidence type="ECO:0000259" key="14">
    <source>
        <dbReference type="PROSITE" id="PS50067"/>
    </source>
</evidence>
<dbReference type="SUPFAM" id="SSF52540">
    <property type="entry name" value="P-loop containing nucleoside triphosphate hydrolases"/>
    <property type="match status" value="1"/>
</dbReference>
<dbReference type="GO" id="GO:0005524">
    <property type="term" value="F:ATP binding"/>
    <property type="evidence" value="ECO:0007669"/>
    <property type="project" value="UniProtKB-KW"/>
</dbReference>
<feature type="compositionally biased region" description="Polar residues" evidence="13">
    <location>
        <begin position="1405"/>
        <end position="1414"/>
    </location>
</feature>
<keyword evidence="3" id="KW-0853">WD repeat</keyword>
<feature type="compositionally biased region" description="Polar residues" evidence="13">
    <location>
        <begin position="714"/>
        <end position="738"/>
    </location>
</feature>
<dbReference type="Pfam" id="PF25764">
    <property type="entry name" value="KIF21A_4th"/>
    <property type="match status" value="1"/>
</dbReference>
<evidence type="ECO:0000256" key="5">
    <source>
        <dbReference type="ARBA" id="ARBA00022737"/>
    </source>
</evidence>
<reference evidence="15" key="1">
    <citation type="submission" date="2021-06" db="EMBL/GenBank/DDBJ databases">
        <authorList>
            <person name="Kallberg Y."/>
            <person name="Tangrot J."/>
            <person name="Rosling A."/>
        </authorList>
    </citation>
    <scope>NUCLEOTIDE SEQUENCE</scope>
    <source>
        <strain evidence="15">87-6 pot B 2015</strain>
    </source>
</reference>
<evidence type="ECO:0000256" key="7">
    <source>
        <dbReference type="ARBA" id="ARBA00022840"/>
    </source>
</evidence>
<feature type="region of interest" description="Disordered" evidence="13">
    <location>
        <begin position="653"/>
        <end position="738"/>
    </location>
</feature>
<keyword evidence="9" id="KW-0505">Motor protein</keyword>